<keyword evidence="3" id="KW-0489">Methyltransferase</keyword>
<dbReference type="GO" id="GO:0008168">
    <property type="term" value="F:methyltransferase activity"/>
    <property type="evidence" value="ECO:0007669"/>
    <property type="project" value="UniProtKB-KW"/>
</dbReference>
<dbReference type="InterPro" id="IPR001310">
    <property type="entry name" value="Histidine_triad_HIT"/>
</dbReference>
<feature type="domain" description="HIT" evidence="2">
    <location>
        <begin position="5"/>
        <end position="112"/>
    </location>
</feature>
<evidence type="ECO:0000313" key="3">
    <source>
        <dbReference type="EMBL" id="MFC5591739.1"/>
    </source>
</evidence>
<dbReference type="CDD" id="cd01277">
    <property type="entry name" value="HINT_subgroup"/>
    <property type="match status" value="1"/>
</dbReference>
<dbReference type="PRINTS" id="PR00332">
    <property type="entry name" value="HISTRIAD"/>
</dbReference>
<feature type="short sequence motif" description="Histidine triad motif" evidence="1">
    <location>
        <begin position="97"/>
        <end position="101"/>
    </location>
</feature>
<dbReference type="Gene3D" id="3.30.428.10">
    <property type="entry name" value="HIT-like"/>
    <property type="match status" value="1"/>
</dbReference>
<dbReference type="InterPro" id="IPR011146">
    <property type="entry name" value="HIT-like"/>
</dbReference>
<evidence type="ECO:0000256" key="1">
    <source>
        <dbReference type="PROSITE-ProRule" id="PRU00464"/>
    </source>
</evidence>
<dbReference type="InterPro" id="IPR019808">
    <property type="entry name" value="Histidine_triad_CS"/>
</dbReference>
<evidence type="ECO:0000313" key="4">
    <source>
        <dbReference type="Proteomes" id="UP001596109"/>
    </source>
</evidence>
<dbReference type="InterPro" id="IPR036265">
    <property type="entry name" value="HIT-like_sf"/>
</dbReference>
<dbReference type="PANTHER" id="PTHR46648">
    <property type="entry name" value="HIT FAMILY PROTEIN 1"/>
    <property type="match status" value="1"/>
</dbReference>
<comment type="caution">
    <text evidence="3">The sequence shown here is derived from an EMBL/GenBank/DDBJ whole genome shotgun (WGS) entry which is preliminary data.</text>
</comment>
<protein>
    <submittedName>
        <fullName evidence="3">HIT family protein</fullName>
        <ecNumber evidence="3">2.1.1.-</ecNumber>
    </submittedName>
</protein>
<dbReference type="PANTHER" id="PTHR46648:SF1">
    <property type="entry name" value="ADENOSINE 5'-MONOPHOSPHORAMIDASE HNT1"/>
    <property type="match status" value="1"/>
</dbReference>
<dbReference type="InterPro" id="IPR039384">
    <property type="entry name" value="HINT"/>
</dbReference>
<dbReference type="EC" id="2.1.1.-" evidence="3"/>
<sequence>MTNCIFCKIIEGSIPSAKIYEDEHALAFMDIGPVTKGHALLIPKQHRENVYELTEEEASNLFAVVPKIANALKAEFEPAGMNLLQNNGAHAGQAVFHFHLHFIPRYDETDGFQPTFQPKSPEFTPERIQEIAAGLQARLTN</sequence>
<evidence type="ECO:0000259" key="2">
    <source>
        <dbReference type="PROSITE" id="PS51084"/>
    </source>
</evidence>
<reference evidence="4" key="1">
    <citation type="journal article" date="2019" name="Int. J. Syst. Evol. Microbiol.">
        <title>The Global Catalogue of Microorganisms (GCM) 10K type strain sequencing project: providing services to taxonomists for standard genome sequencing and annotation.</title>
        <authorList>
            <consortium name="The Broad Institute Genomics Platform"/>
            <consortium name="The Broad Institute Genome Sequencing Center for Infectious Disease"/>
            <person name="Wu L."/>
            <person name="Ma J."/>
        </authorList>
    </citation>
    <scope>NUCLEOTIDE SEQUENCE [LARGE SCALE GENOMIC DNA]</scope>
    <source>
        <strain evidence="4">CGMCC 4.1434</strain>
    </source>
</reference>
<accession>A0ABW0TQG1</accession>
<dbReference type="GO" id="GO:0032259">
    <property type="term" value="P:methylation"/>
    <property type="evidence" value="ECO:0007669"/>
    <property type="project" value="UniProtKB-KW"/>
</dbReference>
<dbReference type="Proteomes" id="UP001596109">
    <property type="component" value="Unassembled WGS sequence"/>
</dbReference>
<name>A0ABW0TQG1_9BACL</name>
<dbReference type="PROSITE" id="PS00892">
    <property type="entry name" value="HIT_1"/>
    <property type="match status" value="1"/>
</dbReference>
<keyword evidence="4" id="KW-1185">Reference proteome</keyword>
<dbReference type="RefSeq" id="WP_381439910.1">
    <property type="nucleotide sequence ID" value="NZ_JBHSNO010000016.1"/>
</dbReference>
<organism evidence="3 4">
    <name type="scientific">Sporosarcina soli</name>
    <dbReference type="NCBI Taxonomy" id="334736"/>
    <lineage>
        <taxon>Bacteria</taxon>
        <taxon>Bacillati</taxon>
        <taxon>Bacillota</taxon>
        <taxon>Bacilli</taxon>
        <taxon>Bacillales</taxon>
        <taxon>Caryophanaceae</taxon>
        <taxon>Sporosarcina</taxon>
    </lineage>
</organism>
<proteinExistence type="predicted"/>
<dbReference type="PROSITE" id="PS51084">
    <property type="entry name" value="HIT_2"/>
    <property type="match status" value="1"/>
</dbReference>
<gene>
    <name evidence="3" type="ORF">ACFPRA_22900</name>
</gene>
<dbReference type="SUPFAM" id="SSF54197">
    <property type="entry name" value="HIT-like"/>
    <property type="match status" value="1"/>
</dbReference>
<keyword evidence="3" id="KW-0808">Transferase</keyword>
<dbReference type="EMBL" id="JBHSNO010000016">
    <property type="protein sequence ID" value="MFC5591739.1"/>
    <property type="molecule type" value="Genomic_DNA"/>
</dbReference>
<dbReference type="Pfam" id="PF01230">
    <property type="entry name" value="HIT"/>
    <property type="match status" value="1"/>
</dbReference>